<evidence type="ECO:0000256" key="3">
    <source>
        <dbReference type="ARBA" id="ARBA00023004"/>
    </source>
</evidence>
<feature type="domain" description="Non-haem dioxygenase N-terminal" evidence="4">
    <location>
        <begin position="21"/>
        <end position="93"/>
    </location>
</feature>
<evidence type="ECO:0000256" key="1">
    <source>
        <dbReference type="ARBA" id="ARBA00022723"/>
    </source>
</evidence>
<dbReference type="GO" id="GO:0016491">
    <property type="term" value="F:oxidoreductase activity"/>
    <property type="evidence" value="ECO:0007669"/>
    <property type="project" value="UniProtKB-KW"/>
</dbReference>
<reference evidence="5" key="1">
    <citation type="submission" date="2023-06" db="EMBL/GenBank/DDBJ databases">
        <authorList>
            <consortium name="Lawrence Berkeley National Laboratory"/>
            <person name="Ahrendt S."/>
            <person name="Sahu N."/>
            <person name="Indic B."/>
            <person name="Wong-Bajracharya J."/>
            <person name="Merenyi Z."/>
            <person name="Ke H.-M."/>
            <person name="Monk M."/>
            <person name="Kocsube S."/>
            <person name="Drula E."/>
            <person name="Lipzen A."/>
            <person name="Balint B."/>
            <person name="Henrissat B."/>
            <person name="Andreopoulos B."/>
            <person name="Martin F.M."/>
            <person name="Harder C.B."/>
            <person name="Rigling D."/>
            <person name="Ford K.L."/>
            <person name="Foster G.D."/>
            <person name="Pangilinan J."/>
            <person name="Papanicolaou A."/>
            <person name="Barry K."/>
            <person name="LaButti K."/>
            <person name="Viragh M."/>
            <person name="Koriabine M."/>
            <person name="Yan M."/>
            <person name="Riley R."/>
            <person name="Champramary S."/>
            <person name="Plett K.L."/>
            <person name="Tsai I.J."/>
            <person name="Slot J."/>
            <person name="Sipos G."/>
            <person name="Plett J."/>
            <person name="Nagy L.G."/>
            <person name="Grigoriev I.V."/>
        </authorList>
    </citation>
    <scope>NUCLEOTIDE SEQUENCE</scope>
    <source>
        <strain evidence="5">FPL87.14</strain>
    </source>
</reference>
<dbReference type="SUPFAM" id="SSF51197">
    <property type="entry name" value="Clavaminate synthase-like"/>
    <property type="match status" value="1"/>
</dbReference>
<dbReference type="AlphaFoldDB" id="A0AA39JIT9"/>
<accession>A0AA39JIT9</accession>
<dbReference type="PANTHER" id="PTHR10209:SF867">
    <property type="entry name" value="2-OXOGLUTARATE (2OG) AND FE(II)-DEPENDENT OXYGENASE SUPERFAMILY PROTEIN"/>
    <property type="match status" value="1"/>
</dbReference>
<dbReference type="EMBL" id="JAUEPT010000022">
    <property type="protein sequence ID" value="KAK0443575.1"/>
    <property type="molecule type" value="Genomic_DNA"/>
</dbReference>
<keyword evidence="3" id="KW-0408">Iron</keyword>
<evidence type="ECO:0000256" key="2">
    <source>
        <dbReference type="ARBA" id="ARBA00023002"/>
    </source>
</evidence>
<keyword evidence="2" id="KW-0560">Oxidoreductase</keyword>
<dbReference type="Proteomes" id="UP001175226">
    <property type="component" value="Unassembled WGS sequence"/>
</dbReference>
<keyword evidence="6" id="KW-1185">Reference proteome</keyword>
<dbReference type="GO" id="GO:0046872">
    <property type="term" value="F:metal ion binding"/>
    <property type="evidence" value="ECO:0007669"/>
    <property type="project" value="UniProtKB-KW"/>
</dbReference>
<dbReference type="PANTHER" id="PTHR10209">
    <property type="entry name" value="OXIDOREDUCTASE, 2OG-FE II OXYGENASE FAMILY PROTEIN"/>
    <property type="match status" value="1"/>
</dbReference>
<name>A0AA39JIT9_9AGAR</name>
<keyword evidence="1" id="KW-0479">Metal-binding</keyword>
<dbReference type="InterPro" id="IPR026992">
    <property type="entry name" value="DIOX_N"/>
</dbReference>
<proteinExistence type="predicted"/>
<evidence type="ECO:0000259" key="4">
    <source>
        <dbReference type="Pfam" id="PF14226"/>
    </source>
</evidence>
<dbReference type="Gene3D" id="2.60.120.330">
    <property type="entry name" value="B-lactam Antibiotic, Isopenicillin N Synthase, Chain"/>
    <property type="match status" value="1"/>
</dbReference>
<gene>
    <name evidence="5" type="ORF">EV421DRAFT_1804608</name>
</gene>
<sequence>MTINHYSPPQTTKEPLDYADLPIIDLSKSPRPDEVREAMETHGFFYVVGHGLSPTGNRRIFDIADLAFASVSDDEKRQYEGKIQQTGSYQGYKLRKFWVVNRDTTKRQHPEAIRPHLAEIEAFARHNHLNVLHPILRLLALGLGLPEDALVDLHGYSSVGESYGEVYPHSSEDEEKTNGVWTKGHTDIGSITILYSQPVAALQILTSSGEWKWVRHLENALGHIVLRFIGIFLFLPRESLSDSSCSVFQPPKDQRGYTRLGVFYFCMPDDNVKLLPLVAPKVRRFVDADAPTMEEWRKGRTAAYGNSQLKKAEGEERIEEEFINGVVVKHYN</sequence>
<evidence type="ECO:0000313" key="6">
    <source>
        <dbReference type="Proteomes" id="UP001175226"/>
    </source>
</evidence>
<protein>
    <submittedName>
        <fullName evidence="5">Clavaminate synthase-like protein</fullName>
    </submittedName>
</protein>
<organism evidence="5 6">
    <name type="scientific">Armillaria borealis</name>
    <dbReference type="NCBI Taxonomy" id="47425"/>
    <lineage>
        <taxon>Eukaryota</taxon>
        <taxon>Fungi</taxon>
        <taxon>Dikarya</taxon>
        <taxon>Basidiomycota</taxon>
        <taxon>Agaricomycotina</taxon>
        <taxon>Agaricomycetes</taxon>
        <taxon>Agaricomycetidae</taxon>
        <taxon>Agaricales</taxon>
        <taxon>Marasmiineae</taxon>
        <taxon>Physalacriaceae</taxon>
        <taxon>Armillaria</taxon>
    </lineage>
</organism>
<dbReference type="Pfam" id="PF14226">
    <property type="entry name" value="DIOX_N"/>
    <property type="match status" value="1"/>
</dbReference>
<evidence type="ECO:0000313" key="5">
    <source>
        <dbReference type="EMBL" id="KAK0443575.1"/>
    </source>
</evidence>
<comment type="caution">
    <text evidence="5">The sequence shown here is derived from an EMBL/GenBank/DDBJ whole genome shotgun (WGS) entry which is preliminary data.</text>
</comment>
<dbReference type="InterPro" id="IPR027443">
    <property type="entry name" value="IPNS-like_sf"/>
</dbReference>